<evidence type="ECO:0000256" key="1">
    <source>
        <dbReference type="SAM" id="SignalP"/>
    </source>
</evidence>
<evidence type="ECO:0000313" key="2">
    <source>
        <dbReference type="EMBL" id="KAG9231119.1"/>
    </source>
</evidence>
<sequence length="220" mass="21869">MKASIISAVALVAAVHAGHNDTMVTSTILATSTSTIISCAPTVTDCPVGKVTQVVYETTTICPATAVYPPAPPKPTAPPATYTVVLTSTATVESCAPTVVNCPYGSVTTGVYTSVVTGTPSIAVLPPVSTDYVCPGSPYCPAPETTYTAPPAPPATTAAYVCPGSPYCPAVVTSKIYANPAPSASPVKPAGNSTVPFTGGASVQKAGGLLMAFGFVAALL</sequence>
<evidence type="ECO:0008006" key="4">
    <source>
        <dbReference type="Google" id="ProtNLM"/>
    </source>
</evidence>
<comment type="caution">
    <text evidence="2">The sequence shown here is derived from an EMBL/GenBank/DDBJ whole genome shotgun (WGS) entry which is preliminary data.</text>
</comment>
<keyword evidence="3" id="KW-1185">Reference proteome</keyword>
<feature type="signal peptide" evidence="1">
    <location>
        <begin position="1"/>
        <end position="17"/>
    </location>
</feature>
<keyword evidence="1" id="KW-0732">Signal</keyword>
<reference evidence="2" key="1">
    <citation type="journal article" date="2021" name="IMA Fungus">
        <title>Genomic characterization of three marine fungi, including Emericellopsis atlantica sp. nov. with signatures of a generalist lifestyle and marine biomass degradation.</title>
        <authorList>
            <person name="Hagestad O.C."/>
            <person name="Hou L."/>
            <person name="Andersen J.H."/>
            <person name="Hansen E.H."/>
            <person name="Altermark B."/>
            <person name="Li C."/>
            <person name="Kuhnert E."/>
            <person name="Cox R.J."/>
            <person name="Crous P.W."/>
            <person name="Spatafora J.W."/>
            <person name="Lail K."/>
            <person name="Amirebrahimi M."/>
            <person name="Lipzen A."/>
            <person name="Pangilinan J."/>
            <person name="Andreopoulos W."/>
            <person name="Hayes R.D."/>
            <person name="Ng V."/>
            <person name="Grigoriev I.V."/>
            <person name="Jackson S.A."/>
            <person name="Sutton T.D.S."/>
            <person name="Dobson A.D.W."/>
            <person name="Rama T."/>
        </authorList>
    </citation>
    <scope>NUCLEOTIDE SEQUENCE</scope>
    <source>
        <strain evidence="2">TRa018bII</strain>
    </source>
</reference>
<feature type="chain" id="PRO_5040460803" description="GPI anchored serine-rich protein" evidence="1">
    <location>
        <begin position="18"/>
        <end position="220"/>
    </location>
</feature>
<proteinExistence type="predicted"/>
<gene>
    <name evidence="2" type="ORF">BJ875DRAFT_444391</name>
</gene>
<dbReference type="EMBL" id="MU251623">
    <property type="protein sequence ID" value="KAG9231119.1"/>
    <property type="molecule type" value="Genomic_DNA"/>
</dbReference>
<evidence type="ECO:0000313" key="3">
    <source>
        <dbReference type="Proteomes" id="UP000824998"/>
    </source>
</evidence>
<protein>
    <recommendedName>
        <fullName evidence="4">GPI anchored serine-rich protein</fullName>
    </recommendedName>
</protein>
<accession>A0A9P8C286</accession>
<name>A0A9P8C286_9HELO</name>
<dbReference type="AlphaFoldDB" id="A0A9P8C286"/>
<organism evidence="2 3">
    <name type="scientific">Amylocarpus encephaloides</name>
    <dbReference type="NCBI Taxonomy" id="45428"/>
    <lineage>
        <taxon>Eukaryota</taxon>
        <taxon>Fungi</taxon>
        <taxon>Dikarya</taxon>
        <taxon>Ascomycota</taxon>
        <taxon>Pezizomycotina</taxon>
        <taxon>Leotiomycetes</taxon>
        <taxon>Helotiales</taxon>
        <taxon>Helotiales incertae sedis</taxon>
        <taxon>Amylocarpus</taxon>
    </lineage>
</organism>
<dbReference type="Proteomes" id="UP000824998">
    <property type="component" value="Unassembled WGS sequence"/>
</dbReference>
<dbReference type="OrthoDB" id="3565477at2759"/>